<evidence type="ECO:0000256" key="3">
    <source>
        <dbReference type="ARBA" id="ARBA00022679"/>
    </source>
</evidence>
<dbReference type="Pfam" id="PF02801">
    <property type="entry name" value="Ketoacyl-synt_C"/>
    <property type="match status" value="1"/>
</dbReference>
<dbReference type="SUPFAM" id="SSF53901">
    <property type="entry name" value="Thiolase-like"/>
    <property type="match status" value="2"/>
</dbReference>
<reference evidence="11" key="2">
    <citation type="submission" date="2021-01" db="EMBL/GenBank/DDBJ databases">
        <authorList>
            <person name="Schikora-Tamarit M.A."/>
        </authorList>
    </citation>
    <scope>NUCLEOTIDE SEQUENCE</scope>
    <source>
        <strain evidence="11">NCAIM Y.01608</strain>
    </source>
</reference>
<reference evidence="11" key="1">
    <citation type="journal article" date="2021" name="Open Biol.">
        <title>Shared evolutionary footprints suggest mitochondrial oxidative damage underlies multiple complex I losses in fungi.</title>
        <authorList>
            <person name="Schikora-Tamarit M.A."/>
            <person name="Marcet-Houben M."/>
            <person name="Nosek J."/>
            <person name="Gabaldon T."/>
        </authorList>
    </citation>
    <scope>NUCLEOTIDE SEQUENCE</scope>
    <source>
        <strain evidence="11">NCAIM Y.01608</strain>
    </source>
</reference>
<dbReference type="FunFam" id="3.40.47.10:FF:000009">
    <property type="entry name" value="3-oxoacyl-[acyl-carrier-protein] synthase 2"/>
    <property type="match status" value="1"/>
</dbReference>
<evidence type="ECO:0000256" key="5">
    <source>
        <dbReference type="ARBA" id="ARBA00023098"/>
    </source>
</evidence>
<keyword evidence="4" id="KW-0276">Fatty acid metabolism</keyword>
<dbReference type="InterPro" id="IPR020841">
    <property type="entry name" value="PKS_Beta-ketoAc_synthase_dom"/>
</dbReference>
<evidence type="ECO:0000313" key="11">
    <source>
        <dbReference type="EMBL" id="KAH3661049.1"/>
    </source>
</evidence>
<protein>
    <recommendedName>
        <fullName evidence="9">3-oxoacyl-[acyl-carrier-protein] synthase</fullName>
    </recommendedName>
</protein>
<evidence type="ECO:0000256" key="1">
    <source>
        <dbReference type="ARBA" id="ARBA00008467"/>
    </source>
</evidence>
<dbReference type="Gene3D" id="3.40.47.10">
    <property type="match status" value="2"/>
</dbReference>
<dbReference type="PANTHER" id="PTHR11712:SF336">
    <property type="entry name" value="3-OXOACYL-[ACYL-CARRIER-PROTEIN] SYNTHASE, MITOCHONDRIAL"/>
    <property type="match status" value="1"/>
</dbReference>
<evidence type="ECO:0000256" key="8">
    <source>
        <dbReference type="ARBA" id="ARBA00049541"/>
    </source>
</evidence>
<evidence type="ECO:0000256" key="7">
    <source>
        <dbReference type="ARBA" id="ARBA00023315"/>
    </source>
</evidence>
<keyword evidence="3 9" id="KW-0808">Transferase</keyword>
<dbReference type="InterPro" id="IPR017568">
    <property type="entry name" value="3-oxoacyl-ACP_synth-2"/>
</dbReference>
<dbReference type="Pfam" id="PF00109">
    <property type="entry name" value="ketoacyl-synt"/>
    <property type="match status" value="1"/>
</dbReference>
<proteinExistence type="inferred from homology"/>
<organism evidence="11 12">
    <name type="scientific">Ogataea polymorpha</name>
    <dbReference type="NCBI Taxonomy" id="460523"/>
    <lineage>
        <taxon>Eukaryota</taxon>
        <taxon>Fungi</taxon>
        <taxon>Dikarya</taxon>
        <taxon>Ascomycota</taxon>
        <taxon>Saccharomycotina</taxon>
        <taxon>Pichiomycetes</taxon>
        <taxon>Pichiales</taxon>
        <taxon>Pichiaceae</taxon>
        <taxon>Ogataea</taxon>
    </lineage>
</organism>
<dbReference type="GO" id="GO:0005739">
    <property type="term" value="C:mitochondrion"/>
    <property type="evidence" value="ECO:0007669"/>
    <property type="project" value="TreeGrafter"/>
</dbReference>
<comment type="caution">
    <text evidence="11">The sequence shown here is derived from an EMBL/GenBank/DDBJ whole genome shotgun (WGS) entry which is preliminary data.</text>
</comment>
<evidence type="ECO:0000256" key="4">
    <source>
        <dbReference type="ARBA" id="ARBA00022832"/>
    </source>
</evidence>
<gene>
    <name evidence="11" type="ORF">OGATHE_005381</name>
</gene>
<dbReference type="InterPro" id="IPR014031">
    <property type="entry name" value="Ketoacyl_synth_C"/>
</dbReference>
<name>A0A1B7SNX5_9ASCO</name>
<keyword evidence="2 9" id="KW-0444">Lipid biosynthesis</keyword>
<evidence type="ECO:0000313" key="12">
    <source>
        <dbReference type="Proteomes" id="UP000788993"/>
    </source>
</evidence>
<evidence type="ECO:0000256" key="9">
    <source>
        <dbReference type="PIRNR" id="PIRNR000447"/>
    </source>
</evidence>
<dbReference type="NCBIfam" id="NF005589">
    <property type="entry name" value="PRK07314.1"/>
    <property type="match status" value="1"/>
</dbReference>
<keyword evidence="6 9" id="KW-0275">Fatty acid biosynthesis</keyword>
<accession>A0A1B7SNX5</accession>
<dbReference type="InterPro" id="IPR016039">
    <property type="entry name" value="Thiolase-like"/>
</dbReference>
<dbReference type="InterPro" id="IPR018201">
    <property type="entry name" value="Ketoacyl_synth_AS"/>
</dbReference>
<dbReference type="SMART" id="SM00825">
    <property type="entry name" value="PKS_KS"/>
    <property type="match status" value="1"/>
</dbReference>
<dbReference type="PIRSF" id="PIRSF000447">
    <property type="entry name" value="KAS_II"/>
    <property type="match status" value="1"/>
</dbReference>
<dbReference type="InterPro" id="IPR000794">
    <property type="entry name" value="Beta-ketoacyl_synthase"/>
</dbReference>
<evidence type="ECO:0000256" key="6">
    <source>
        <dbReference type="ARBA" id="ARBA00023160"/>
    </source>
</evidence>
<dbReference type="NCBIfam" id="TIGR03150">
    <property type="entry name" value="fabF"/>
    <property type="match status" value="1"/>
</dbReference>
<sequence>MSGRRVVITGLGMITPLGVGVKSNWTRLIAGNSGLCSVEQLENASQYKDIPAKVVGAIPRGPATENKYNALDHFEAHEVRKLSNFIQYGLVAAKEALDDSGWVPSSETQKERTGVCVGSGIGSMDDLYENAVNFHEKGYRRVQPLFVPKLLTNMAAGHISIRHQLLGPNHAVATACATGLNAIGDAARFIRDNYADVMVAGAAEGVIHPVAVGGFARARSLSTKFNKEPEKASRPFDADRDGFVLSEGAGVVILEELEHARARNATIYAEVAGYGLSGDASHITSPNLHGDGARRAMAQAIKFAGIEAAQVGYVNAHATSTVLGDDAENNALVALFKHSRPDLCVSSTKGAIGHLLGAAGSVEAIYTVLAVKNGVLPPTLNCNHPGNADGSGKYIFNYISNKAQQKTVDYALTNSFGFGGTNASVCIRRWDD</sequence>
<comment type="similarity">
    <text evidence="1 9 10">Belongs to the thiolase-like superfamily. Beta-ketoacyl-ACP synthases family.</text>
</comment>
<dbReference type="RefSeq" id="XP_018212852.1">
    <property type="nucleotide sequence ID" value="XM_018355888.1"/>
</dbReference>
<dbReference type="Proteomes" id="UP000788993">
    <property type="component" value="Unassembled WGS sequence"/>
</dbReference>
<dbReference type="InterPro" id="IPR014030">
    <property type="entry name" value="Ketoacyl_synth_N"/>
</dbReference>
<dbReference type="CDD" id="cd00834">
    <property type="entry name" value="KAS_I_II"/>
    <property type="match status" value="1"/>
</dbReference>
<keyword evidence="7" id="KW-0012">Acyltransferase</keyword>
<keyword evidence="5" id="KW-0443">Lipid metabolism</keyword>
<dbReference type="EMBL" id="JAEUBD010001468">
    <property type="protein sequence ID" value="KAH3661049.1"/>
    <property type="molecule type" value="Genomic_DNA"/>
</dbReference>
<comment type="catalytic activity">
    <reaction evidence="8">
        <text>a fatty acyl-[ACP] + malonyl-[ACP] + H(+) = a 3-oxoacyl-[ACP] + holo-[ACP] + CO2</text>
        <dbReference type="Rhea" id="RHEA:22836"/>
        <dbReference type="Rhea" id="RHEA-COMP:9623"/>
        <dbReference type="Rhea" id="RHEA-COMP:9685"/>
        <dbReference type="Rhea" id="RHEA-COMP:9916"/>
        <dbReference type="Rhea" id="RHEA-COMP:14125"/>
        <dbReference type="ChEBI" id="CHEBI:15378"/>
        <dbReference type="ChEBI" id="CHEBI:16526"/>
        <dbReference type="ChEBI" id="CHEBI:64479"/>
        <dbReference type="ChEBI" id="CHEBI:78449"/>
        <dbReference type="ChEBI" id="CHEBI:78776"/>
        <dbReference type="ChEBI" id="CHEBI:138651"/>
        <dbReference type="EC" id="2.3.1.41"/>
    </reaction>
</comment>
<dbReference type="GO" id="GO:0004315">
    <property type="term" value="F:3-oxoacyl-[acyl-carrier-protein] synthase activity"/>
    <property type="evidence" value="ECO:0007669"/>
    <property type="project" value="UniProtKB-EC"/>
</dbReference>
<dbReference type="AlphaFoldDB" id="A0A1B7SNX5"/>
<dbReference type="PROSITE" id="PS52004">
    <property type="entry name" value="KS3_2"/>
    <property type="match status" value="1"/>
</dbReference>
<evidence type="ECO:0000256" key="10">
    <source>
        <dbReference type="RuleBase" id="RU003694"/>
    </source>
</evidence>
<evidence type="ECO:0000256" key="2">
    <source>
        <dbReference type="ARBA" id="ARBA00022516"/>
    </source>
</evidence>
<dbReference type="PANTHER" id="PTHR11712">
    <property type="entry name" value="POLYKETIDE SYNTHASE-RELATED"/>
    <property type="match status" value="1"/>
</dbReference>
<keyword evidence="12" id="KW-1185">Reference proteome</keyword>
<dbReference type="GO" id="GO:0006633">
    <property type="term" value="P:fatty acid biosynthetic process"/>
    <property type="evidence" value="ECO:0007669"/>
    <property type="project" value="UniProtKB-KW"/>
</dbReference>
<dbReference type="PROSITE" id="PS00606">
    <property type="entry name" value="KS3_1"/>
    <property type="match status" value="1"/>
</dbReference>